<dbReference type="Proteomes" id="UP000324974">
    <property type="component" value="Chromosome"/>
</dbReference>
<protein>
    <submittedName>
        <fullName evidence="1">Uncharacterized protein</fullName>
    </submittedName>
</protein>
<evidence type="ECO:0000313" key="1">
    <source>
        <dbReference type="EMBL" id="QEL19292.1"/>
    </source>
</evidence>
<sequence>MQSFSLFAESKLKELGKNVSDLAYEVGYGKSIAYKWMTSNRWPREAFERICLALQIPAMTPDEAEVEYEMKFFSSPKRPATDPFGILDRLRDLPPTSLRAANDLVMEAFGLLNKKHAVIIATTTLIPAPFSTEPGSKMAAAVCQAIKNGCCFLFHTPDVIKVEQLKTDFGSSDGVEEVATFKSGFTRLRNRLIDVLEAEGELEWESRADCHLQIVATQGAFDFVSASETTTLISESGGQTNWTKRVLKRTPGTLGRIDVQPPHDLNETRMRRFYTALTRTKFADGTHAEKMFRDEFCARLSGHA</sequence>
<name>A0A5C1ANH6_9BACT</name>
<dbReference type="KEGG" id="lrs:PX52LOC_06355"/>
<organism evidence="1 2">
    <name type="scientific">Limnoglobus roseus</name>
    <dbReference type="NCBI Taxonomy" id="2598579"/>
    <lineage>
        <taxon>Bacteria</taxon>
        <taxon>Pseudomonadati</taxon>
        <taxon>Planctomycetota</taxon>
        <taxon>Planctomycetia</taxon>
        <taxon>Gemmatales</taxon>
        <taxon>Gemmataceae</taxon>
        <taxon>Limnoglobus</taxon>
    </lineage>
</organism>
<reference evidence="2" key="1">
    <citation type="submission" date="2019-08" db="EMBL/GenBank/DDBJ databases">
        <title>Limnoglobus roseus gen. nov., sp. nov., a novel freshwater planctomycete with a giant genome from the family Gemmataceae.</title>
        <authorList>
            <person name="Kulichevskaya I.S."/>
            <person name="Naumoff D.G."/>
            <person name="Miroshnikov K."/>
            <person name="Ivanova A."/>
            <person name="Philippov D.A."/>
            <person name="Hakobyan A."/>
            <person name="Rijpstra I.C."/>
            <person name="Sinninghe Damste J.S."/>
            <person name="Liesack W."/>
            <person name="Dedysh S.N."/>
        </authorList>
    </citation>
    <scope>NUCLEOTIDE SEQUENCE [LARGE SCALE GENOMIC DNA]</scope>
    <source>
        <strain evidence="2">PX52</strain>
    </source>
</reference>
<dbReference type="EMBL" id="CP042425">
    <property type="protein sequence ID" value="QEL19292.1"/>
    <property type="molecule type" value="Genomic_DNA"/>
</dbReference>
<dbReference type="RefSeq" id="WP_149113701.1">
    <property type="nucleotide sequence ID" value="NZ_CP042425.1"/>
</dbReference>
<gene>
    <name evidence="1" type="ORF">PX52LOC_06355</name>
</gene>
<dbReference type="AlphaFoldDB" id="A0A5C1ANH6"/>
<proteinExistence type="predicted"/>
<evidence type="ECO:0000313" key="2">
    <source>
        <dbReference type="Proteomes" id="UP000324974"/>
    </source>
</evidence>
<accession>A0A5C1ANH6</accession>
<keyword evidence="2" id="KW-1185">Reference proteome</keyword>